<gene>
    <name evidence="1" type="ORF">B296_00054996</name>
</gene>
<dbReference type="AlphaFoldDB" id="A0A426X1B1"/>
<evidence type="ECO:0000313" key="1">
    <source>
        <dbReference type="EMBL" id="RRT33248.1"/>
    </source>
</evidence>
<dbReference type="EMBL" id="AMZH03029520">
    <property type="protein sequence ID" value="RRT33248.1"/>
    <property type="molecule type" value="Genomic_DNA"/>
</dbReference>
<protein>
    <submittedName>
        <fullName evidence="1">Uncharacterized protein</fullName>
    </submittedName>
</protein>
<evidence type="ECO:0000313" key="2">
    <source>
        <dbReference type="Proteomes" id="UP000287651"/>
    </source>
</evidence>
<name>A0A426X1B1_ENSVE</name>
<proteinExistence type="predicted"/>
<organism evidence="1 2">
    <name type="scientific">Ensete ventricosum</name>
    <name type="common">Abyssinian banana</name>
    <name type="synonym">Musa ensete</name>
    <dbReference type="NCBI Taxonomy" id="4639"/>
    <lineage>
        <taxon>Eukaryota</taxon>
        <taxon>Viridiplantae</taxon>
        <taxon>Streptophyta</taxon>
        <taxon>Embryophyta</taxon>
        <taxon>Tracheophyta</taxon>
        <taxon>Spermatophyta</taxon>
        <taxon>Magnoliopsida</taxon>
        <taxon>Liliopsida</taxon>
        <taxon>Zingiberales</taxon>
        <taxon>Musaceae</taxon>
        <taxon>Ensete</taxon>
    </lineage>
</organism>
<sequence>MAPPSIYLMASPCTSVTAPCNSLVLISSTSLCCSVGTRELCDAINDACSYCSHRRVVLKISLSLDHRRLVEIVYPCISDPDGEDEGGQTSSSLAVSTRWISAAKLLQSDLVTPPIIRISQIHKGRIILFAKGCTNSIFPFCAAAPAQAVAALAHRQPPLRPTSCPQAVPLWASPLYRLAVCRRYPYGLVAGKQHLVGWLLAAGVASARR</sequence>
<accession>A0A426X1B1</accession>
<reference evidence="1 2" key="1">
    <citation type="journal article" date="2014" name="Agronomy (Basel)">
        <title>A Draft Genome Sequence for Ensete ventricosum, the Drought-Tolerant Tree Against Hunger.</title>
        <authorList>
            <person name="Harrison J."/>
            <person name="Moore K.A."/>
            <person name="Paszkiewicz K."/>
            <person name="Jones T."/>
            <person name="Grant M."/>
            <person name="Ambacheew D."/>
            <person name="Muzemil S."/>
            <person name="Studholme D.J."/>
        </authorList>
    </citation>
    <scope>NUCLEOTIDE SEQUENCE [LARGE SCALE GENOMIC DNA]</scope>
</reference>
<comment type="caution">
    <text evidence="1">The sequence shown here is derived from an EMBL/GenBank/DDBJ whole genome shotgun (WGS) entry which is preliminary data.</text>
</comment>
<dbReference type="Proteomes" id="UP000287651">
    <property type="component" value="Unassembled WGS sequence"/>
</dbReference>